<evidence type="ECO:0000256" key="1">
    <source>
        <dbReference type="SAM" id="MobiDB-lite"/>
    </source>
</evidence>
<sequence length="209" mass="23041">MDSSGYTCELLKGRVTKIENDGWIEFRIANVQFVDGGFYRCVVLGAPNHIYRDYYVEVSEVSDHFSHSQPPITGTTKAPGTSTALPESTRPALAEDHGDSNRVSWSFSLPLAVIVAITVMMFISSVIGVVCCRVRTKSKLLDKYGQTHCDSLNQEASETSGIVYTMVDFRALQKPEEVYANVRMHNAPTGAAEEEHAGMVEYSILAIQP</sequence>
<gene>
    <name evidence="4" type="primary">LOC102201826</name>
</gene>
<accession>A0A9Y3R8I4</accession>
<keyword evidence="2" id="KW-0812">Transmembrane</keyword>
<organism evidence="3 4">
    <name type="scientific">Pundamilia nyererei</name>
    <dbReference type="NCBI Taxonomy" id="303518"/>
    <lineage>
        <taxon>Eukaryota</taxon>
        <taxon>Metazoa</taxon>
        <taxon>Chordata</taxon>
        <taxon>Craniata</taxon>
        <taxon>Vertebrata</taxon>
        <taxon>Euteleostomi</taxon>
        <taxon>Actinopterygii</taxon>
        <taxon>Neopterygii</taxon>
        <taxon>Teleostei</taxon>
        <taxon>Neoteleostei</taxon>
        <taxon>Acanthomorphata</taxon>
        <taxon>Ovalentaria</taxon>
        <taxon>Cichlomorphae</taxon>
        <taxon>Cichliformes</taxon>
        <taxon>Cichlidae</taxon>
        <taxon>African cichlids</taxon>
        <taxon>Pseudocrenilabrinae</taxon>
        <taxon>Haplochromini</taxon>
        <taxon>Pundamilia</taxon>
    </lineage>
</organism>
<feature type="transmembrane region" description="Helical" evidence="2">
    <location>
        <begin position="107"/>
        <end position="131"/>
    </location>
</feature>
<evidence type="ECO:0000313" key="3">
    <source>
        <dbReference type="Proteomes" id="UP000695023"/>
    </source>
</evidence>
<protein>
    <submittedName>
        <fullName evidence="4">Uncharacterized protein LOC102201826</fullName>
    </submittedName>
</protein>
<feature type="compositionally biased region" description="Polar residues" evidence="1">
    <location>
        <begin position="67"/>
        <end position="86"/>
    </location>
</feature>
<feature type="region of interest" description="Disordered" evidence="1">
    <location>
        <begin position="66"/>
        <end position="97"/>
    </location>
</feature>
<reference evidence="4" key="1">
    <citation type="submission" date="2025-08" db="UniProtKB">
        <authorList>
            <consortium name="RefSeq"/>
        </authorList>
    </citation>
    <scope>IDENTIFICATION</scope>
</reference>
<proteinExistence type="predicted"/>
<dbReference type="AlphaFoldDB" id="A0A9Y3R8I4"/>
<evidence type="ECO:0000313" key="4">
    <source>
        <dbReference type="RefSeq" id="XP_005733107.1"/>
    </source>
</evidence>
<keyword evidence="2" id="KW-1133">Transmembrane helix</keyword>
<name>A0A9Y3R8I4_9CICH</name>
<dbReference type="GeneID" id="102201826"/>
<dbReference type="RefSeq" id="XP_005733107.1">
    <property type="nucleotide sequence ID" value="XM_005733050.1"/>
</dbReference>
<keyword evidence="2" id="KW-0472">Membrane</keyword>
<dbReference type="Proteomes" id="UP000695023">
    <property type="component" value="Unplaced"/>
</dbReference>
<evidence type="ECO:0000256" key="2">
    <source>
        <dbReference type="SAM" id="Phobius"/>
    </source>
</evidence>
<keyword evidence="3" id="KW-1185">Reference proteome</keyword>